<dbReference type="AlphaFoldDB" id="A0A165GSI9"/>
<feature type="compositionally biased region" description="Polar residues" evidence="1">
    <location>
        <begin position="188"/>
        <end position="213"/>
    </location>
</feature>
<organism evidence="3 4">
    <name type="scientific">Xylona heveae (strain CBS 132557 / TC161)</name>
    <dbReference type="NCBI Taxonomy" id="1328760"/>
    <lineage>
        <taxon>Eukaryota</taxon>
        <taxon>Fungi</taxon>
        <taxon>Dikarya</taxon>
        <taxon>Ascomycota</taxon>
        <taxon>Pezizomycotina</taxon>
        <taxon>Xylonomycetes</taxon>
        <taxon>Xylonales</taxon>
        <taxon>Xylonaceae</taxon>
        <taxon>Xylona</taxon>
    </lineage>
</organism>
<name>A0A165GSI9_XYLHT</name>
<evidence type="ECO:0000313" key="4">
    <source>
        <dbReference type="Proteomes" id="UP000076632"/>
    </source>
</evidence>
<dbReference type="GeneID" id="28900186"/>
<dbReference type="OMA" id="CMTPQKR"/>
<evidence type="ECO:0000256" key="1">
    <source>
        <dbReference type="SAM" id="MobiDB-lite"/>
    </source>
</evidence>
<dbReference type="PANTHER" id="PTHR21354:SF0">
    <property type="entry name" value="ZINC FINGER PROTEIN 511"/>
    <property type="match status" value="1"/>
</dbReference>
<proteinExistence type="predicted"/>
<dbReference type="InterPro" id="IPR039258">
    <property type="entry name" value="ZNF511"/>
</dbReference>
<dbReference type="Proteomes" id="UP000076632">
    <property type="component" value="Unassembled WGS sequence"/>
</dbReference>
<dbReference type="RefSeq" id="XP_018188097.1">
    <property type="nucleotide sequence ID" value="XM_018335049.1"/>
</dbReference>
<dbReference type="InParanoid" id="A0A165GSI9"/>
<dbReference type="InterPro" id="IPR013087">
    <property type="entry name" value="Znf_C2H2_type"/>
</dbReference>
<gene>
    <name evidence="3" type="ORF">L228DRAFT_267938</name>
</gene>
<feature type="compositionally biased region" description="Polar residues" evidence="1">
    <location>
        <begin position="247"/>
        <end position="257"/>
    </location>
</feature>
<feature type="region of interest" description="Disordered" evidence="1">
    <location>
        <begin position="1"/>
        <end position="44"/>
    </location>
</feature>
<dbReference type="STRING" id="1328760.A0A165GSI9"/>
<feature type="domain" description="C2H2-type" evidence="2">
    <location>
        <begin position="85"/>
        <end position="106"/>
    </location>
</feature>
<dbReference type="SMART" id="SM00355">
    <property type="entry name" value="ZnF_C2H2"/>
    <property type="match status" value="2"/>
</dbReference>
<evidence type="ECO:0000313" key="3">
    <source>
        <dbReference type="EMBL" id="KZF22542.1"/>
    </source>
</evidence>
<dbReference type="OrthoDB" id="18440at2759"/>
<evidence type="ECO:0000259" key="2">
    <source>
        <dbReference type="PROSITE" id="PS00028"/>
    </source>
</evidence>
<keyword evidence="4" id="KW-1185">Reference proteome</keyword>
<accession>A0A165GSI9</accession>
<feature type="region of interest" description="Disordered" evidence="1">
    <location>
        <begin position="167"/>
        <end position="269"/>
    </location>
</feature>
<dbReference type="PROSITE" id="PS00028">
    <property type="entry name" value="ZINC_FINGER_C2H2_1"/>
    <property type="match status" value="1"/>
</dbReference>
<dbReference type="EMBL" id="KV407458">
    <property type="protein sequence ID" value="KZF22542.1"/>
    <property type="molecule type" value="Genomic_DNA"/>
</dbReference>
<protein>
    <recommendedName>
        <fullName evidence="2">C2H2-type domain-containing protein</fullName>
    </recommendedName>
</protein>
<sequence>MAKRSREDSWSSSSDIESAVTTPSAIGSGASEGGPAKYTLLDNGNDSREEKVVMRCSLPPHREALPFVSYEEFEIHYAKFHANRCVECRKNFPSEHFLGLHISENHDPLNEARKARGEKTYGCFVVDCDRKCSSLQKRRLHLIDKHMFPKNYDFRVIDTGIDKRSSLLRSDRSNNHRPRGSAADRAARQTQSNGSISQKPAVEQSGSTLQSDPSMEIDSQSRETLSDLNASLSPEASYPPRNEESTEASLKSKTSPFKNPVPTKQPVDNEMTDLTKSMSALKFIPPSVRFGRGRGRSGFSRS</sequence>
<dbReference type="PANTHER" id="PTHR21354">
    <property type="entry name" value="ZINC FINGER PROTEIN 511"/>
    <property type="match status" value="1"/>
</dbReference>
<reference evidence="3 4" key="1">
    <citation type="journal article" date="2016" name="Fungal Biol.">
        <title>The genome of Xylona heveae provides a window into fungal endophytism.</title>
        <authorList>
            <person name="Gazis R."/>
            <person name="Kuo A."/>
            <person name="Riley R."/>
            <person name="LaButti K."/>
            <person name="Lipzen A."/>
            <person name="Lin J."/>
            <person name="Amirebrahimi M."/>
            <person name="Hesse C.N."/>
            <person name="Spatafora J.W."/>
            <person name="Henrissat B."/>
            <person name="Hainaut M."/>
            <person name="Grigoriev I.V."/>
            <person name="Hibbett D.S."/>
        </authorList>
    </citation>
    <scope>NUCLEOTIDE SEQUENCE [LARGE SCALE GENOMIC DNA]</scope>
    <source>
        <strain evidence="3 4">TC161</strain>
    </source>
</reference>